<comment type="caution">
    <text evidence="7">The sequence shown here is derived from an EMBL/GenBank/DDBJ whole genome shotgun (WGS) entry which is preliminary data.</text>
</comment>
<evidence type="ECO:0000256" key="4">
    <source>
        <dbReference type="ARBA" id="ARBA00023242"/>
    </source>
</evidence>
<dbReference type="SUPFAM" id="SSF101941">
    <property type="entry name" value="NAC domain"/>
    <property type="match status" value="1"/>
</dbReference>
<dbReference type="Gene3D" id="2.170.150.80">
    <property type="entry name" value="NAC domain"/>
    <property type="match status" value="1"/>
</dbReference>
<evidence type="ECO:0000256" key="2">
    <source>
        <dbReference type="ARBA" id="ARBA00023125"/>
    </source>
</evidence>
<feature type="domain" description="NAC" evidence="6">
    <location>
        <begin position="15"/>
        <end position="176"/>
    </location>
</feature>
<reference evidence="7 8" key="1">
    <citation type="journal article" date="2023" name="Plant Biotechnol. J.">
        <title>Chromosome-level wild Hevea brasiliensis genome provides new tools for genomic-assisted breeding and valuable loci to elevate rubber yield.</title>
        <authorList>
            <person name="Cheng H."/>
            <person name="Song X."/>
            <person name="Hu Y."/>
            <person name="Wu T."/>
            <person name="Yang Q."/>
            <person name="An Z."/>
            <person name="Feng S."/>
            <person name="Deng Z."/>
            <person name="Wu W."/>
            <person name="Zeng X."/>
            <person name="Tu M."/>
            <person name="Wang X."/>
            <person name="Huang H."/>
        </authorList>
    </citation>
    <scope>NUCLEOTIDE SEQUENCE [LARGE SCALE GENOMIC DNA]</scope>
    <source>
        <strain evidence="7">MT/VB/25A 57/8</strain>
    </source>
</reference>
<evidence type="ECO:0000313" key="7">
    <source>
        <dbReference type="EMBL" id="KAJ9153617.1"/>
    </source>
</evidence>
<accession>A0ABQ9KYK5</accession>
<dbReference type="Pfam" id="PF02365">
    <property type="entry name" value="NAM"/>
    <property type="match status" value="1"/>
</dbReference>
<dbReference type="InterPro" id="IPR036093">
    <property type="entry name" value="NAC_dom_sf"/>
</dbReference>
<name>A0ABQ9KYK5_HEVBR</name>
<keyword evidence="8" id="KW-1185">Reference proteome</keyword>
<evidence type="ECO:0000259" key="6">
    <source>
        <dbReference type="PROSITE" id="PS51005"/>
    </source>
</evidence>
<keyword evidence="1" id="KW-0805">Transcription regulation</keyword>
<keyword evidence="3" id="KW-0804">Transcription</keyword>
<evidence type="ECO:0000256" key="1">
    <source>
        <dbReference type="ARBA" id="ARBA00023015"/>
    </source>
</evidence>
<dbReference type="Proteomes" id="UP001174677">
    <property type="component" value="Chromosome 15"/>
</dbReference>
<keyword evidence="4" id="KW-0539">Nucleus</keyword>
<gene>
    <name evidence="7" type="ORF">P3X46_027042</name>
</gene>
<feature type="region of interest" description="Disordered" evidence="5">
    <location>
        <begin position="264"/>
        <end position="291"/>
    </location>
</feature>
<feature type="region of interest" description="Disordered" evidence="5">
    <location>
        <begin position="1"/>
        <end position="20"/>
    </location>
</feature>
<dbReference type="InterPro" id="IPR003441">
    <property type="entry name" value="NAC-dom"/>
</dbReference>
<dbReference type="PROSITE" id="PS51005">
    <property type="entry name" value="NAC"/>
    <property type="match status" value="1"/>
</dbReference>
<sequence>MESTDSSSASQQPNLPPGFRFHPTDEELVVHYLKKKAASAPLPVAIIAEVDLYKYDPWELPAKATFGEQEWYFFSPRDRKYPNGVRPNRAATSGYWKATGTDKPVLTSGGTQKVGVKKALVFYGGKPPKGIKTNWIMHEYRLADNKVSNKPPGCDLGNKKNSLRLDDWVLCRIYKKNNTHRAMDHDKDDSVEVMLRSIPHSRSISTLVKGTNYGALVEKDQNLFDGMLSNDAFNNTNSQFASSTSRPAELSMLPLKRTLPSVYWNDDDTAGPSSSKRYQGDNGDGSVVRTDGNSSIASLLSQLPQTPPLHQQTMLGSMGDEIFRPPYQLSGLNWYS</sequence>
<feature type="compositionally biased region" description="Polar residues" evidence="5">
    <location>
        <begin position="1"/>
        <end position="13"/>
    </location>
</feature>
<organism evidence="7 8">
    <name type="scientific">Hevea brasiliensis</name>
    <name type="common">Para rubber tree</name>
    <name type="synonym">Siphonia brasiliensis</name>
    <dbReference type="NCBI Taxonomy" id="3981"/>
    <lineage>
        <taxon>Eukaryota</taxon>
        <taxon>Viridiplantae</taxon>
        <taxon>Streptophyta</taxon>
        <taxon>Embryophyta</taxon>
        <taxon>Tracheophyta</taxon>
        <taxon>Spermatophyta</taxon>
        <taxon>Magnoliopsida</taxon>
        <taxon>eudicotyledons</taxon>
        <taxon>Gunneridae</taxon>
        <taxon>Pentapetalae</taxon>
        <taxon>rosids</taxon>
        <taxon>fabids</taxon>
        <taxon>Malpighiales</taxon>
        <taxon>Euphorbiaceae</taxon>
        <taxon>Crotonoideae</taxon>
        <taxon>Micrandreae</taxon>
        <taxon>Hevea</taxon>
    </lineage>
</organism>
<protein>
    <recommendedName>
        <fullName evidence="6">NAC domain-containing protein</fullName>
    </recommendedName>
</protein>
<dbReference type="EMBL" id="JARPOI010000015">
    <property type="protein sequence ID" value="KAJ9153617.1"/>
    <property type="molecule type" value="Genomic_DNA"/>
</dbReference>
<dbReference type="PANTHER" id="PTHR31719:SF43">
    <property type="entry name" value="NAC TRANSCRIPTION FACTOR 56"/>
    <property type="match status" value="1"/>
</dbReference>
<evidence type="ECO:0000256" key="5">
    <source>
        <dbReference type="SAM" id="MobiDB-lite"/>
    </source>
</evidence>
<proteinExistence type="predicted"/>
<dbReference type="PANTHER" id="PTHR31719">
    <property type="entry name" value="NAC TRANSCRIPTION FACTOR 56"/>
    <property type="match status" value="1"/>
</dbReference>
<keyword evidence="2" id="KW-0238">DNA-binding</keyword>
<evidence type="ECO:0000256" key="3">
    <source>
        <dbReference type="ARBA" id="ARBA00023163"/>
    </source>
</evidence>
<evidence type="ECO:0000313" key="8">
    <source>
        <dbReference type="Proteomes" id="UP001174677"/>
    </source>
</evidence>